<dbReference type="PRINTS" id="PR00109">
    <property type="entry name" value="TYRKINASE"/>
</dbReference>
<sequence>MDSLIKKIRNGKQSLNILRKKPTNSLHINEKLNEVNPSNEICKQCDLMNLKKCKVKHFQQNFKNWTSGNDNIDKFIQNNQLLAHAFYEVKNTLEWIPYDRFCNIKYIAKGGFGKVYQANWIDGNIIAWDDKIQNWKRYGSKVVALKSLDNSKNVSLEFMNEITLHNKVNNIFANIIGLYGITQDPETKNYMMVLDYAKNGSLRNYLDERHNKLSWNDKFYYLFDIARGLQYIHGNKLIHRDLHAGNILHDGIIYITDMGLCKPADYIDTISENTKNRVYGVLPYIAPEILQGQNYTKAADIYSFGIIMYELIVGLPPYHDVCHDENLAIKICQGLRPRFNIKVPQIIVHLIKRCLDANPLNRPMAGEIKEILAQLWFNGRNQTKLKKQIKEAEKINNNLSNNGLPSTSLALSYETHSEAIYTSRLLDFNNLPEPRNSDDYYEYKDNIISMEYSESLRIDVAQLNTINIDDKL</sequence>
<evidence type="ECO:0000313" key="2">
    <source>
        <dbReference type="EMBL" id="EXX59664.1"/>
    </source>
</evidence>
<dbReference type="InterPro" id="IPR001245">
    <property type="entry name" value="Ser-Thr/Tyr_kinase_cat_dom"/>
</dbReference>
<name>A0A015JX72_RHIIW</name>
<reference evidence="2 3" key="1">
    <citation type="submission" date="2014-02" db="EMBL/GenBank/DDBJ databases">
        <title>Single nucleus genome sequencing reveals high similarity among nuclei of an endomycorrhizal fungus.</title>
        <authorList>
            <person name="Lin K."/>
            <person name="Geurts R."/>
            <person name="Zhang Z."/>
            <person name="Limpens E."/>
            <person name="Saunders D.G."/>
            <person name="Mu D."/>
            <person name="Pang E."/>
            <person name="Cao H."/>
            <person name="Cha H."/>
            <person name="Lin T."/>
            <person name="Zhou Q."/>
            <person name="Shang Y."/>
            <person name="Li Y."/>
            <person name="Ivanov S."/>
            <person name="Sharma T."/>
            <person name="Velzen R.V."/>
            <person name="Ruijter N.D."/>
            <person name="Aanen D.K."/>
            <person name="Win J."/>
            <person name="Kamoun S."/>
            <person name="Bisseling T."/>
            <person name="Huang S."/>
        </authorList>
    </citation>
    <scope>NUCLEOTIDE SEQUENCE [LARGE SCALE GENOMIC DNA]</scope>
    <source>
        <strain evidence="3">DAOM197198w</strain>
    </source>
</reference>
<keyword evidence="3" id="KW-1185">Reference proteome</keyword>
<proteinExistence type="predicted"/>
<dbReference type="Proteomes" id="UP000022910">
    <property type="component" value="Unassembled WGS sequence"/>
</dbReference>
<evidence type="ECO:0000313" key="3">
    <source>
        <dbReference type="Proteomes" id="UP000022910"/>
    </source>
</evidence>
<dbReference type="EMBL" id="JEMT01026269">
    <property type="protein sequence ID" value="EXX59664.1"/>
    <property type="molecule type" value="Genomic_DNA"/>
</dbReference>
<dbReference type="InterPro" id="IPR000719">
    <property type="entry name" value="Prot_kinase_dom"/>
</dbReference>
<dbReference type="Gene3D" id="1.10.510.10">
    <property type="entry name" value="Transferase(Phosphotransferase) domain 1"/>
    <property type="match status" value="1"/>
</dbReference>
<dbReference type="Gene3D" id="1.10.10.1010">
    <property type="entry name" value="Intein homing endonuclease, domain IV"/>
    <property type="match status" value="1"/>
</dbReference>
<dbReference type="GO" id="GO:0004674">
    <property type="term" value="F:protein serine/threonine kinase activity"/>
    <property type="evidence" value="ECO:0007669"/>
    <property type="project" value="TreeGrafter"/>
</dbReference>
<comment type="caution">
    <text evidence="2">The sequence shown here is derived from an EMBL/GenBank/DDBJ whole genome shotgun (WGS) entry which is preliminary data.</text>
</comment>
<dbReference type="SUPFAM" id="SSF56112">
    <property type="entry name" value="Protein kinase-like (PK-like)"/>
    <property type="match status" value="1"/>
</dbReference>
<protein>
    <submittedName>
        <fullName evidence="2">Cdc15p</fullName>
    </submittedName>
</protein>
<dbReference type="HOGENOM" id="CLU_000288_7_34_1"/>
<evidence type="ECO:0000259" key="1">
    <source>
        <dbReference type="PROSITE" id="PS50011"/>
    </source>
</evidence>
<feature type="domain" description="Protein kinase" evidence="1">
    <location>
        <begin position="101"/>
        <end position="377"/>
    </location>
</feature>
<dbReference type="InterPro" id="IPR051681">
    <property type="entry name" value="Ser/Thr_Kinases-Pseudokinases"/>
</dbReference>
<organism evidence="2 3">
    <name type="scientific">Rhizophagus irregularis (strain DAOM 197198w)</name>
    <name type="common">Glomus intraradices</name>
    <dbReference type="NCBI Taxonomy" id="1432141"/>
    <lineage>
        <taxon>Eukaryota</taxon>
        <taxon>Fungi</taxon>
        <taxon>Fungi incertae sedis</taxon>
        <taxon>Mucoromycota</taxon>
        <taxon>Glomeromycotina</taxon>
        <taxon>Glomeromycetes</taxon>
        <taxon>Glomerales</taxon>
        <taxon>Glomeraceae</taxon>
        <taxon>Rhizophagus</taxon>
    </lineage>
</organism>
<dbReference type="AlphaFoldDB" id="A0A015JX72"/>
<dbReference type="PANTHER" id="PTHR44329:SF289">
    <property type="entry name" value="SERINE_THREONINE-PROTEIN KINASE VIK"/>
    <property type="match status" value="1"/>
</dbReference>
<gene>
    <name evidence="2" type="ORF">RirG_187000</name>
</gene>
<accession>A0A015JX72</accession>
<dbReference type="InterPro" id="IPR011009">
    <property type="entry name" value="Kinase-like_dom_sf"/>
</dbReference>
<dbReference type="PROSITE" id="PS50011">
    <property type="entry name" value="PROTEIN_KINASE_DOM"/>
    <property type="match status" value="1"/>
</dbReference>
<dbReference type="STRING" id="1432141.A0A015JX72"/>
<dbReference type="Pfam" id="PF07714">
    <property type="entry name" value="PK_Tyr_Ser-Thr"/>
    <property type="match status" value="1"/>
</dbReference>
<dbReference type="GO" id="GO:0005524">
    <property type="term" value="F:ATP binding"/>
    <property type="evidence" value="ECO:0007669"/>
    <property type="project" value="InterPro"/>
</dbReference>
<dbReference type="PANTHER" id="PTHR44329">
    <property type="entry name" value="SERINE/THREONINE-PROTEIN KINASE TNNI3K-RELATED"/>
    <property type="match status" value="1"/>
</dbReference>